<evidence type="ECO:0000313" key="20">
    <source>
        <dbReference type="EMBL" id="KLO20612.1"/>
    </source>
</evidence>
<evidence type="ECO:0000256" key="18">
    <source>
        <dbReference type="SAM" id="MobiDB-lite"/>
    </source>
</evidence>
<name>A0A0H2S8P6_9AGAM</name>
<keyword evidence="12 17" id="KW-0234">DNA repair</keyword>
<dbReference type="Gene3D" id="2.40.50.360">
    <property type="entry name" value="RuvB-like helicase, domain II"/>
    <property type="match status" value="1"/>
</dbReference>
<evidence type="ECO:0000256" key="12">
    <source>
        <dbReference type="ARBA" id="ARBA00023204"/>
    </source>
</evidence>
<dbReference type="GO" id="GO:0016887">
    <property type="term" value="F:ATP hydrolysis activity"/>
    <property type="evidence" value="ECO:0007669"/>
    <property type="project" value="RHEA"/>
</dbReference>
<evidence type="ECO:0000256" key="9">
    <source>
        <dbReference type="ARBA" id="ARBA00023015"/>
    </source>
</evidence>
<keyword evidence="5 17" id="KW-0378">Hydrolase</keyword>
<keyword evidence="21" id="KW-1185">Reference proteome</keyword>
<evidence type="ECO:0000256" key="7">
    <source>
        <dbReference type="ARBA" id="ARBA00022840"/>
    </source>
</evidence>
<dbReference type="InterPro" id="IPR027238">
    <property type="entry name" value="RuvB-like"/>
</dbReference>
<dbReference type="SMART" id="SM00382">
    <property type="entry name" value="AAA"/>
    <property type="match status" value="1"/>
</dbReference>
<comment type="function">
    <text evidence="14">DNA helicase which participates in several chromatin remodeling complexes, including the SWR1 and the INO80 complexes. The SWR1 complex mediates the ATP-dependent exchange of histone H2A for the H2A variant HZT1 leading to transcriptional regulation of selected genes by chromatin remodeling. The INO80 complex remodels chromatin by shifting nucleosomes and is involved in DNA repair. Also involved in pre-rRNA processing.</text>
</comment>
<dbReference type="Pfam" id="PF06068">
    <property type="entry name" value="TIP49"/>
    <property type="match status" value="1"/>
</dbReference>
<evidence type="ECO:0000256" key="6">
    <source>
        <dbReference type="ARBA" id="ARBA00022806"/>
    </source>
</evidence>
<keyword evidence="3 17" id="KW-0547">Nucleotide-binding</keyword>
<gene>
    <name evidence="20" type="ORF">SCHPADRAFT_934440</name>
</gene>
<reference evidence="20 21" key="1">
    <citation type="submission" date="2015-04" db="EMBL/GenBank/DDBJ databases">
        <title>Complete genome sequence of Schizopora paradoxa KUC8140, a cosmopolitan wood degrader in East Asia.</title>
        <authorList>
            <consortium name="DOE Joint Genome Institute"/>
            <person name="Min B."/>
            <person name="Park H."/>
            <person name="Jang Y."/>
            <person name="Kim J.-J."/>
            <person name="Kim K.H."/>
            <person name="Pangilinan J."/>
            <person name="Lipzen A."/>
            <person name="Riley R."/>
            <person name="Grigoriev I.V."/>
            <person name="Spatafora J.W."/>
            <person name="Choi I.-G."/>
        </authorList>
    </citation>
    <scope>NUCLEOTIDE SEQUENCE [LARGE SCALE GENOMIC DNA]</scope>
    <source>
        <strain evidence="20 21">KUC8140</strain>
    </source>
</reference>
<evidence type="ECO:0000256" key="10">
    <source>
        <dbReference type="ARBA" id="ARBA00023159"/>
    </source>
</evidence>
<comment type="subunit">
    <text evidence="16">May form heterododecamers with RVB1. Component of the SWR1 chromatin remodeling complex, the INO80 chromatin remodeling complex, and of the R2TP complex.</text>
</comment>
<evidence type="ECO:0000256" key="14">
    <source>
        <dbReference type="ARBA" id="ARBA00025345"/>
    </source>
</evidence>
<keyword evidence="7 17" id="KW-0067">ATP-binding</keyword>
<evidence type="ECO:0000256" key="8">
    <source>
        <dbReference type="ARBA" id="ARBA00022853"/>
    </source>
</evidence>
<dbReference type="FunCoup" id="A0A0H2S8P6">
    <property type="interactions" value="671"/>
</dbReference>
<protein>
    <recommendedName>
        <fullName evidence="17">RuvB-like helicase</fullName>
        <ecNumber evidence="17">3.6.4.12</ecNumber>
    </recommendedName>
</protein>
<dbReference type="GO" id="GO:0000812">
    <property type="term" value="C:Swr1 complex"/>
    <property type="evidence" value="ECO:0007669"/>
    <property type="project" value="UniProtKB-ARBA"/>
</dbReference>
<dbReference type="GO" id="GO:0005524">
    <property type="term" value="F:ATP binding"/>
    <property type="evidence" value="ECO:0007669"/>
    <property type="project" value="UniProtKB-KW"/>
</dbReference>
<dbReference type="GO" id="GO:0006281">
    <property type="term" value="P:DNA repair"/>
    <property type="evidence" value="ECO:0007669"/>
    <property type="project" value="UniProtKB-KW"/>
</dbReference>
<dbReference type="AlphaFoldDB" id="A0A0H2S8P6"/>
<evidence type="ECO:0000256" key="13">
    <source>
        <dbReference type="ARBA" id="ARBA00023242"/>
    </source>
</evidence>
<dbReference type="InterPro" id="IPR010339">
    <property type="entry name" value="TIP49_P-loop"/>
</dbReference>
<organism evidence="20 21">
    <name type="scientific">Schizopora paradoxa</name>
    <dbReference type="NCBI Taxonomy" id="27342"/>
    <lineage>
        <taxon>Eukaryota</taxon>
        <taxon>Fungi</taxon>
        <taxon>Dikarya</taxon>
        <taxon>Basidiomycota</taxon>
        <taxon>Agaricomycotina</taxon>
        <taxon>Agaricomycetes</taxon>
        <taxon>Hymenochaetales</taxon>
        <taxon>Schizoporaceae</taxon>
        <taxon>Schizopora</taxon>
    </lineage>
</organism>
<dbReference type="PANTHER" id="PTHR11093">
    <property type="entry name" value="RUVB-RELATED REPTIN AND PONTIN"/>
    <property type="match status" value="1"/>
</dbReference>
<dbReference type="FunFam" id="2.40.50.360:FF:000002">
    <property type="entry name" value="RuvB-like helicase"/>
    <property type="match status" value="1"/>
</dbReference>
<dbReference type="InterPro" id="IPR003593">
    <property type="entry name" value="AAA+_ATPase"/>
</dbReference>
<dbReference type="EC" id="3.6.4.12" evidence="17"/>
<dbReference type="STRING" id="27342.A0A0H2S8P6"/>
<proteinExistence type="inferred from homology"/>
<evidence type="ECO:0000256" key="15">
    <source>
        <dbReference type="ARBA" id="ARBA00047995"/>
    </source>
</evidence>
<evidence type="ECO:0000259" key="19">
    <source>
        <dbReference type="SMART" id="SM00382"/>
    </source>
</evidence>
<sequence length="449" mass="49935">MERIGAHSHIRGLGLDDRLEPRENSQGMVGQGKARKAAGLILKMIQDGRIAGKAILFAGPPSTGKTAIAMGMARQLGADVPFTMIAGSEVFSRSMSKTEALTQAFRRSIGVRIKEETEIIEGEVVEIQIDRSLTGATKTGKLTIKTTDMETIYDLGTKMIDALSKEKVIAGDVVTIDKASGRILKLGRSFARSRDYDAMGADTKFVQCPEGELQKRKELVHTVSLHEIDVINSRTQGFLALFAGDTGEIKPELRNQINTKVGEWREEGKAEIIPGVLFIDEVHMLDIECFAFLNRALENELSPLVIMASNRGKSQIRGTKFASPHGLPVDLLDRVLIVSTRPYTEDDIKQIIQIRCQEEDVTLTENALQVLTSMSSQTTLRYALNLISCGQIIATKRKAEQVDVEDLRRAYSYFMDEKRSVQWLKEQQGNLMFEEVDDVTTTLNHMDED</sequence>
<comment type="subcellular location">
    <subcellularLocation>
        <location evidence="1 17">Nucleus</location>
    </subcellularLocation>
</comment>
<evidence type="ECO:0000256" key="3">
    <source>
        <dbReference type="ARBA" id="ARBA00022741"/>
    </source>
</evidence>
<dbReference type="Pfam" id="PF17856">
    <property type="entry name" value="TIP49_C"/>
    <property type="match status" value="1"/>
</dbReference>
<dbReference type="Gene3D" id="1.10.8.60">
    <property type="match status" value="1"/>
</dbReference>
<dbReference type="InParanoid" id="A0A0H2S8P6"/>
<keyword evidence="13 17" id="KW-0539">Nucleus</keyword>
<keyword evidence="11 17" id="KW-0804">Transcription</keyword>
<feature type="domain" description="AAA+ ATPase" evidence="19">
    <location>
        <begin position="51"/>
        <end position="342"/>
    </location>
</feature>
<evidence type="ECO:0000313" key="21">
    <source>
        <dbReference type="Proteomes" id="UP000053477"/>
    </source>
</evidence>
<dbReference type="OrthoDB" id="10060499at2759"/>
<dbReference type="InterPro" id="IPR042487">
    <property type="entry name" value="RuvBL1/2_DNA/RNA_bd_dom"/>
</dbReference>
<evidence type="ECO:0000256" key="1">
    <source>
        <dbReference type="ARBA" id="ARBA00004123"/>
    </source>
</evidence>
<evidence type="ECO:0000256" key="4">
    <source>
        <dbReference type="ARBA" id="ARBA00022763"/>
    </source>
</evidence>
<keyword evidence="8 17" id="KW-0156">Chromatin regulator</keyword>
<keyword evidence="10" id="KW-0010">Activator</keyword>
<dbReference type="InterPro" id="IPR027417">
    <property type="entry name" value="P-loop_NTPase"/>
</dbReference>
<evidence type="ECO:0000256" key="11">
    <source>
        <dbReference type="ARBA" id="ARBA00023163"/>
    </source>
</evidence>
<accession>A0A0H2S8P6</accession>
<evidence type="ECO:0000256" key="17">
    <source>
        <dbReference type="RuleBase" id="RU363048"/>
    </source>
</evidence>
<dbReference type="FunFam" id="3.40.50.300:FF:002221">
    <property type="entry name" value="RuvB-like 2"/>
    <property type="match status" value="2"/>
</dbReference>
<dbReference type="EMBL" id="KQ085882">
    <property type="protein sequence ID" value="KLO20612.1"/>
    <property type="molecule type" value="Genomic_DNA"/>
</dbReference>
<dbReference type="SUPFAM" id="SSF52540">
    <property type="entry name" value="P-loop containing nucleoside triphosphate hydrolases"/>
    <property type="match status" value="1"/>
</dbReference>
<dbReference type="Proteomes" id="UP000053477">
    <property type="component" value="Unassembled WGS sequence"/>
</dbReference>
<keyword evidence="9 17" id="KW-0805">Transcription regulation</keyword>
<feature type="compositionally biased region" description="Basic and acidic residues" evidence="18">
    <location>
        <begin position="14"/>
        <end position="23"/>
    </location>
</feature>
<dbReference type="FunFam" id="1.10.8.60:FF:000010">
    <property type="entry name" value="RuvB-like helicase"/>
    <property type="match status" value="1"/>
</dbReference>
<comment type="catalytic activity">
    <reaction evidence="15 17">
        <text>ATP + H2O = ADP + phosphate + H(+)</text>
        <dbReference type="Rhea" id="RHEA:13065"/>
        <dbReference type="ChEBI" id="CHEBI:15377"/>
        <dbReference type="ChEBI" id="CHEBI:15378"/>
        <dbReference type="ChEBI" id="CHEBI:30616"/>
        <dbReference type="ChEBI" id="CHEBI:43474"/>
        <dbReference type="ChEBI" id="CHEBI:456216"/>
        <dbReference type="EC" id="3.6.4.12"/>
    </reaction>
</comment>
<feature type="compositionally biased region" description="Basic residues" evidence="18">
    <location>
        <begin position="1"/>
        <end position="10"/>
    </location>
</feature>
<comment type="function">
    <text evidence="17">DNA helicase participates in several chromatin remodeling complexes, including the SWR1 and the INO80 complexes.</text>
</comment>
<evidence type="ECO:0000256" key="16">
    <source>
        <dbReference type="ARBA" id="ARBA00065373"/>
    </source>
</evidence>
<dbReference type="GO" id="GO:0006325">
    <property type="term" value="P:chromatin organization"/>
    <property type="evidence" value="ECO:0007669"/>
    <property type="project" value="UniProtKB-KW"/>
</dbReference>
<comment type="similarity">
    <text evidence="2 17">Belongs to the RuvB family.</text>
</comment>
<keyword evidence="4 17" id="KW-0227">DNA damage</keyword>
<dbReference type="InterPro" id="IPR041048">
    <property type="entry name" value="RuvB-like_C"/>
</dbReference>
<feature type="region of interest" description="Disordered" evidence="18">
    <location>
        <begin position="1"/>
        <end position="30"/>
    </location>
</feature>
<dbReference type="Gene3D" id="3.40.50.300">
    <property type="entry name" value="P-loop containing nucleotide triphosphate hydrolases"/>
    <property type="match status" value="1"/>
</dbReference>
<dbReference type="GO" id="GO:0031011">
    <property type="term" value="C:Ino80 complex"/>
    <property type="evidence" value="ECO:0007669"/>
    <property type="project" value="UniProtKB-ARBA"/>
</dbReference>
<keyword evidence="6 17" id="KW-0347">Helicase</keyword>
<evidence type="ECO:0000256" key="2">
    <source>
        <dbReference type="ARBA" id="ARBA00007519"/>
    </source>
</evidence>
<dbReference type="GO" id="GO:0003678">
    <property type="term" value="F:DNA helicase activity"/>
    <property type="evidence" value="ECO:0007669"/>
    <property type="project" value="UniProtKB-EC"/>
</dbReference>
<evidence type="ECO:0000256" key="5">
    <source>
        <dbReference type="ARBA" id="ARBA00022801"/>
    </source>
</evidence>